<organism evidence="1 2">
    <name type="scientific">Apostasia shenzhenica</name>
    <dbReference type="NCBI Taxonomy" id="1088818"/>
    <lineage>
        <taxon>Eukaryota</taxon>
        <taxon>Viridiplantae</taxon>
        <taxon>Streptophyta</taxon>
        <taxon>Embryophyta</taxon>
        <taxon>Tracheophyta</taxon>
        <taxon>Spermatophyta</taxon>
        <taxon>Magnoliopsida</taxon>
        <taxon>Liliopsida</taxon>
        <taxon>Asparagales</taxon>
        <taxon>Orchidaceae</taxon>
        <taxon>Apostasioideae</taxon>
        <taxon>Apostasia</taxon>
    </lineage>
</organism>
<dbReference type="OrthoDB" id="767245at2759"/>
<evidence type="ECO:0000313" key="2">
    <source>
        <dbReference type="Proteomes" id="UP000236161"/>
    </source>
</evidence>
<gene>
    <name evidence="1" type="ORF">AXF42_Ash008437</name>
</gene>
<evidence type="ECO:0000313" key="1">
    <source>
        <dbReference type="EMBL" id="PKA60377.1"/>
    </source>
</evidence>
<accession>A0A2I0AXV0</accession>
<sequence length="212" mass="23964">MKVAMHDVAKKLALWHTPTFRPIMTHDELEPIMVTAGFAPLPTEAPSLQLRAASAAVAMQWKEYAFRETSSGSMEAPRLRLPFPRIDGLHLLAYKAFFFALEKYMPPIAAHNLFHVRAMPLSRQHDKVSDMAYRTMREPELDGDGIFVYRSITIDQAVMEQIAAMELSNAQSEDDANDSRMKKGCGYRIPIVVVPWDCIKPKRDTKSSDLLA</sequence>
<reference evidence="1 2" key="1">
    <citation type="journal article" date="2017" name="Nature">
        <title>The Apostasia genome and the evolution of orchids.</title>
        <authorList>
            <person name="Zhang G.Q."/>
            <person name="Liu K.W."/>
            <person name="Li Z."/>
            <person name="Lohaus R."/>
            <person name="Hsiao Y.Y."/>
            <person name="Niu S.C."/>
            <person name="Wang J.Y."/>
            <person name="Lin Y.C."/>
            <person name="Xu Q."/>
            <person name="Chen L.J."/>
            <person name="Yoshida K."/>
            <person name="Fujiwara S."/>
            <person name="Wang Z.W."/>
            <person name="Zhang Y.Q."/>
            <person name="Mitsuda N."/>
            <person name="Wang M."/>
            <person name="Liu G.H."/>
            <person name="Pecoraro L."/>
            <person name="Huang H.X."/>
            <person name="Xiao X.J."/>
            <person name="Lin M."/>
            <person name="Wu X.Y."/>
            <person name="Wu W.L."/>
            <person name="Chen Y.Y."/>
            <person name="Chang S.B."/>
            <person name="Sakamoto S."/>
            <person name="Ohme-Takagi M."/>
            <person name="Yagi M."/>
            <person name="Zeng S.J."/>
            <person name="Shen C.Y."/>
            <person name="Yeh C.M."/>
            <person name="Luo Y.B."/>
            <person name="Tsai W.C."/>
            <person name="Van de Peer Y."/>
            <person name="Liu Z.J."/>
        </authorList>
    </citation>
    <scope>NUCLEOTIDE SEQUENCE [LARGE SCALE GENOMIC DNA]</scope>
    <source>
        <strain evidence="2">cv. Shenzhen</strain>
        <tissue evidence="1">Stem</tissue>
    </source>
</reference>
<dbReference type="Proteomes" id="UP000236161">
    <property type="component" value="Unassembled WGS sequence"/>
</dbReference>
<dbReference type="EMBL" id="KZ451939">
    <property type="protein sequence ID" value="PKA60377.1"/>
    <property type="molecule type" value="Genomic_DNA"/>
</dbReference>
<protein>
    <submittedName>
        <fullName evidence="1">Uncharacterized protein</fullName>
    </submittedName>
</protein>
<name>A0A2I0AXV0_9ASPA</name>
<dbReference type="AlphaFoldDB" id="A0A2I0AXV0"/>
<dbReference type="STRING" id="1088818.A0A2I0AXV0"/>
<keyword evidence="2" id="KW-1185">Reference proteome</keyword>
<proteinExistence type="predicted"/>